<evidence type="ECO:0000313" key="3">
    <source>
        <dbReference type="EMBL" id="XFO74143.1"/>
    </source>
</evidence>
<keyword evidence="4" id="KW-1185">Reference proteome</keyword>
<evidence type="ECO:0000256" key="1">
    <source>
        <dbReference type="SAM" id="Phobius"/>
    </source>
</evidence>
<feature type="transmembrane region" description="Helical" evidence="1">
    <location>
        <begin position="38"/>
        <end position="61"/>
    </location>
</feature>
<accession>A0ABZ3J7V6</accession>
<protein>
    <recommendedName>
        <fullName evidence="2">DUF218 domain-containing protein</fullName>
    </recommendedName>
</protein>
<dbReference type="RefSeq" id="WP_211285146.1">
    <property type="nucleotide sequence ID" value="NZ_CP155571.1"/>
</dbReference>
<organism evidence="3 4">
    <name type="scientific">Sporomusa acidovorans (strain ATCC 49682 / DSM 3132 / Mol)</name>
    <dbReference type="NCBI Taxonomy" id="1123286"/>
    <lineage>
        <taxon>Bacteria</taxon>
        <taxon>Bacillati</taxon>
        <taxon>Bacillota</taxon>
        <taxon>Negativicutes</taxon>
        <taxon>Selenomonadales</taxon>
        <taxon>Sporomusaceae</taxon>
        <taxon>Sporomusa</taxon>
    </lineage>
</organism>
<dbReference type="PANTHER" id="PTHR30336">
    <property type="entry name" value="INNER MEMBRANE PROTEIN, PROBABLE PERMEASE"/>
    <property type="match status" value="1"/>
</dbReference>
<gene>
    <name evidence="3" type="ORF">SPACI_042520</name>
</gene>
<dbReference type="Pfam" id="PF02698">
    <property type="entry name" value="DUF218"/>
    <property type="match status" value="1"/>
</dbReference>
<dbReference type="CDD" id="cd06259">
    <property type="entry name" value="YdcF-like"/>
    <property type="match status" value="1"/>
</dbReference>
<proteinExistence type="predicted"/>
<dbReference type="InterPro" id="IPR051599">
    <property type="entry name" value="Cell_Envelope_Assoc"/>
</dbReference>
<dbReference type="Proteomes" id="UP000216052">
    <property type="component" value="Chromosome"/>
</dbReference>
<name>A0ABZ3J7V6_SPOA4</name>
<evidence type="ECO:0000259" key="2">
    <source>
        <dbReference type="Pfam" id="PF02698"/>
    </source>
</evidence>
<evidence type="ECO:0000313" key="4">
    <source>
        <dbReference type="Proteomes" id="UP000216052"/>
    </source>
</evidence>
<dbReference type="EMBL" id="CP155571">
    <property type="protein sequence ID" value="XFO74143.1"/>
    <property type="molecule type" value="Genomic_DNA"/>
</dbReference>
<dbReference type="Gene3D" id="3.40.50.620">
    <property type="entry name" value="HUPs"/>
    <property type="match status" value="1"/>
</dbReference>
<dbReference type="PANTHER" id="PTHR30336:SF4">
    <property type="entry name" value="ENVELOPE BIOGENESIS FACTOR ELYC"/>
    <property type="match status" value="1"/>
</dbReference>
<dbReference type="InterPro" id="IPR014729">
    <property type="entry name" value="Rossmann-like_a/b/a_fold"/>
</dbReference>
<sequence>MMIYVVKFFYNWLLPPGIFITGLLFLGILLFKRWKKAAGFTWLVAFTIYLLSISPCGDMLIQSLEQRYQPPGEVTDRDVIVMLSYGATKDTPDVSGMGQLSGSSANRLLTTVRLHLKTRLPIIISGGQVFSDSGNEAQISKRILMDLGVPDNQIFIDDKSLTTTENALYTKEILLQHGFNSPILVASGFHMPRVVMNFERVGMDVLPYPADYRVSRTTHLYFNKFSPSSGALSNSGTALREYLGIAALRFKAQ</sequence>
<dbReference type="InterPro" id="IPR003848">
    <property type="entry name" value="DUF218"/>
</dbReference>
<keyword evidence="1" id="KW-0812">Transmembrane</keyword>
<feature type="domain" description="DUF218" evidence="2">
    <location>
        <begin position="78"/>
        <end position="244"/>
    </location>
</feature>
<feature type="transmembrane region" description="Helical" evidence="1">
    <location>
        <begin position="12"/>
        <end position="31"/>
    </location>
</feature>
<reference evidence="3" key="1">
    <citation type="submission" date="2024-05" db="EMBL/GenBank/DDBJ databases">
        <title>Isolation and characterization of Sporomusa carbonis sp. nov., a carboxydotrophic hydrogenogen in the genus of Sporomusa isolated from a charcoal burning pile.</title>
        <authorList>
            <person name="Boeer T."/>
            <person name="Rosenbaum F."/>
            <person name="Eysell L."/>
            <person name="Mueller V."/>
            <person name="Daniel R."/>
            <person name="Poehlein A."/>
        </authorList>
    </citation>
    <scope>NUCLEOTIDE SEQUENCE [LARGE SCALE GENOMIC DNA]</scope>
    <source>
        <strain evidence="3">DSM 3132</strain>
    </source>
</reference>
<keyword evidence="1" id="KW-0472">Membrane</keyword>
<keyword evidence="1" id="KW-1133">Transmembrane helix</keyword>